<dbReference type="EC" id="3.3.2.10" evidence="3"/>
<dbReference type="GO" id="GO:0004301">
    <property type="term" value="F:epoxide hydrolase activity"/>
    <property type="evidence" value="ECO:0007669"/>
    <property type="project" value="UniProtKB-EC"/>
</dbReference>
<comment type="function">
    <text evidence="7">Epoxide hydrolase involved in the biosynthesis of cucurbitacin and mogroside tetracyclic triterpene natural products (e.g. siamenoside I and mogrosides IV, V and VI). Cucurbitacins have cytotoxic properties and exhibit deterrent taste as a defense barrier against herbivores. Mogrosides are nonsugar highly oxygenated compounds used as high-intensity zero-calorie sweeteners; they also possess pharmacological properties such as regulating immunity, lowering blood sugar and lipid levels, protecting the liver, and acting as antioxidants and antitumor agents. Catalyzes the hydrolysis of aromatic epoxide-containing substrates, such as the conversion of 24,25-epoxycucurbitadienol to 24,25-dihydroxycucurbitadienol.</text>
</comment>
<dbReference type="EMBL" id="EQ973812">
    <property type="protein sequence ID" value="EEF45567.1"/>
    <property type="molecule type" value="Genomic_DNA"/>
</dbReference>
<keyword evidence="11" id="KW-1185">Reference proteome</keyword>
<evidence type="ECO:0000313" key="11">
    <source>
        <dbReference type="Proteomes" id="UP000008311"/>
    </source>
</evidence>
<comment type="similarity">
    <text evidence="5">Belongs to the AB hydrolase superfamily. Epoxide hydrolase family.</text>
</comment>
<dbReference type="GO" id="GO:0016787">
    <property type="term" value="F:hydrolase activity"/>
    <property type="evidence" value="ECO:0000318"/>
    <property type="project" value="GO_Central"/>
</dbReference>
<dbReference type="STRING" id="3988.B9RT84"/>
<dbReference type="SUPFAM" id="SSF53474">
    <property type="entry name" value="alpha/beta-Hydrolases"/>
    <property type="match status" value="1"/>
</dbReference>
<proteinExistence type="inferred from homology"/>
<evidence type="ECO:0000256" key="3">
    <source>
        <dbReference type="ARBA" id="ARBA00013006"/>
    </source>
</evidence>
<dbReference type="FunFam" id="3.40.50.1820:FF:000161">
    <property type="entry name" value="Epoxide hydrolase"/>
    <property type="match status" value="1"/>
</dbReference>
<evidence type="ECO:0000259" key="9">
    <source>
        <dbReference type="Pfam" id="PF00561"/>
    </source>
</evidence>
<comment type="subunit">
    <text evidence="2">Homodimer.</text>
</comment>
<dbReference type="InterPro" id="IPR029058">
    <property type="entry name" value="AB_hydrolase_fold"/>
</dbReference>
<dbReference type="InParanoid" id="B9RT84"/>
<dbReference type="PRINTS" id="PR00412">
    <property type="entry name" value="EPOXHYDRLASE"/>
</dbReference>
<dbReference type="FunCoup" id="B9RT84">
    <property type="interactions" value="562"/>
</dbReference>
<evidence type="ECO:0000256" key="1">
    <source>
        <dbReference type="ARBA" id="ARBA00004721"/>
    </source>
</evidence>
<comment type="pathway">
    <text evidence="1">Secondary metabolite biosynthesis; terpenoid biosynthesis.</text>
</comment>
<dbReference type="AlphaFoldDB" id="B9RT84"/>
<evidence type="ECO:0000256" key="7">
    <source>
        <dbReference type="ARBA" id="ARBA00058358"/>
    </source>
</evidence>
<organism evidence="10 11">
    <name type="scientific">Ricinus communis</name>
    <name type="common">Castor bean</name>
    <dbReference type="NCBI Taxonomy" id="3988"/>
    <lineage>
        <taxon>Eukaryota</taxon>
        <taxon>Viridiplantae</taxon>
        <taxon>Streptophyta</taxon>
        <taxon>Embryophyta</taxon>
        <taxon>Tracheophyta</taxon>
        <taxon>Spermatophyta</taxon>
        <taxon>Magnoliopsida</taxon>
        <taxon>eudicotyledons</taxon>
        <taxon>Gunneridae</taxon>
        <taxon>Pentapetalae</taxon>
        <taxon>rosids</taxon>
        <taxon>fabids</taxon>
        <taxon>Malpighiales</taxon>
        <taxon>Euphorbiaceae</taxon>
        <taxon>Acalyphoideae</taxon>
        <taxon>Acalypheae</taxon>
        <taxon>Ricinus</taxon>
    </lineage>
</organism>
<dbReference type="InterPro" id="IPR000073">
    <property type="entry name" value="AB_hydrolase_1"/>
</dbReference>
<evidence type="ECO:0000256" key="8">
    <source>
        <dbReference type="ARBA" id="ARBA00093212"/>
    </source>
</evidence>
<evidence type="ECO:0000256" key="2">
    <source>
        <dbReference type="ARBA" id="ARBA00011738"/>
    </source>
</evidence>
<gene>
    <name evidence="10" type="ORF">RCOM_0681990</name>
</gene>
<comment type="catalytic activity">
    <reaction evidence="8">
        <text>(24S)-24,25-epoxycucurbitadienol + H2O = (24R)-24,25-dihydroxycucurbitadienol</text>
        <dbReference type="Rhea" id="RHEA:81855"/>
        <dbReference type="ChEBI" id="CHEBI:15377"/>
        <dbReference type="ChEBI" id="CHEBI:229949"/>
        <dbReference type="ChEBI" id="CHEBI:229950"/>
    </reaction>
    <physiologicalReaction direction="left-to-right" evidence="8">
        <dbReference type="Rhea" id="RHEA:81856"/>
    </physiologicalReaction>
</comment>
<comment type="catalytic activity">
    <reaction evidence="6">
        <text>an epoxide + H2O = an ethanediol</text>
        <dbReference type="Rhea" id="RHEA:19037"/>
        <dbReference type="ChEBI" id="CHEBI:15377"/>
        <dbReference type="ChEBI" id="CHEBI:32955"/>
        <dbReference type="ChEBI" id="CHEBI:140594"/>
        <dbReference type="EC" id="3.3.2.10"/>
    </reaction>
    <physiologicalReaction direction="left-to-right" evidence="6">
        <dbReference type="Rhea" id="RHEA:19038"/>
    </physiologicalReaction>
</comment>
<dbReference type="PANTHER" id="PTHR43329">
    <property type="entry name" value="EPOXIDE HYDROLASE"/>
    <property type="match status" value="1"/>
</dbReference>
<evidence type="ECO:0000256" key="6">
    <source>
        <dbReference type="ARBA" id="ARBA00051067"/>
    </source>
</evidence>
<evidence type="ECO:0000256" key="4">
    <source>
        <dbReference type="ARBA" id="ARBA00022801"/>
    </source>
</evidence>
<dbReference type="InterPro" id="IPR000639">
    <property type="entry name" value="Epox_hydrolase-like"/>
</dbReference>
<reference evidence="11" key="1">
    <citation type="journal article" date="2010" name="Nat. Biotechnol.">
        <title>Draft genome sequence of the oilseed species Ricinus communis.</title>
        <authorList>
            <person name="Chan A.P."/>
            <person name="Crabtree J."/>
            <person name="Zhao Q."/>
            <person name="Lorenzi H."/>
            <person name="Orvis J."/>
            <person name="Puiu D."/>
            <person name="Melake-Berhan A."/>
            <person name="Jones K.M."/>
            <person name="Redman J."/>
            <person name="Chen G."/>
            <person name="Cahoon E.B."/>
            <person name="Gedil M."/>
            <person name="Stanke M."/>
            <person name="Haas B.J."/>
            <person name="Wortman J.R."/>
            <person name="Fraser-Liggett C.M."/>
            <person name="Ravel J."/>
            <person name="Rabinowicz P.D."/>
        </authorList>
    </citation>
    <scope>NUCLEOTIDE SEQUENCE [LARGE SCALE GENOMIC DNA]</scope>
    <source>
        <strain evidence="11">cv. Hale</strain>
    </source>
</reference>
<protein>
    <recommendedName>
        <fullName evidence="3">soluble epoxide hydrolase</fullName>
        <ecNumber evidence="3">3.3.2.10</ecNumber>
    </recommendedName>
</protein>
<dbReference type="Pfam" id="PF00561">
    <property type="entry name" value="Abhydrolase_1"/>
    <property type="match status" value="1"/>
</dbReference>
<dbReference type="PRINTS" id="PR00111">
    <property type="entry name" value="ABHYDROLASE"/>
</dbReference>
<sequence>MDAIEHRVIKVNGINMHVAEMGPVNGPVILFIHGFPELWYSWRHQIVALASLGYRAVAPDLRGFGDTDAPPEQRSYTVMHSVGDLIGVLDVVAPLQEKVFVVGHDWGAYMAWFLCLFRPDRVKALVNLSVSFSPRNPHKKIVEMLRAVYGDDYYMCRFQEVGDIEAEFAELGTERVIKEFLTYRYPGPLFLPKGKAFNRSPENPLVLPSWLSEEDAQYYVGKFEEKGFTGGLNLYRNLDLNWELTAPWTGAKVKVPIKFIVGDQDLTYNSLGNKAYIEKGGFKRDVPFLEEVVIMEGVAHFINQEKAEEINKHIYDFFQKF</sequence>
<dbReference type="Gene3D" id="3.40.50.1820">
    <property type="entry name" value="alpha/beta hydrolase"/>
    <property type="match status" value="1"/>
</dbReference>
<dbReference type="Proteomes" id="UP000008311">
    <property type="component" value="Unassembled WGS sequence"/>
</dbReference>
<accession>B9RT84</accession>
<dbReference type="eggNOG" id="KOG4178">
    <property type="taxonomic scope" value="Eukaryota"/>
</dbReference>
<feature type="domain" description="AB hydrolase-1" evidence="9">
    <location>
        <begin position="27"/>
        <end position="153"/>
    </location>
</feature>
<dbReference type="GO" id="GO:0016740">
    <property type="term" value="F:transferase activity"/>
    <property type="evidence" value="ECO:0007669"/>
    <property type="project" value="UniProtKB-KW"/>
</dbReference>
<evidence type="ECO:0000256" key="5">
    <source>
        <dbReference type="ARBA" id="ARBA00038334"/>
    </source>
</evidence>
<keyword evidence="4 10" id="KW-0378">Hydrolase</keyword>
<evidence type="ECO:0000313" key="10">
    <source>
        <dbReference type="EMBL" id="EEF45567.1"/>
    </source>
</evidence>
<name>B9RT84_RICCO</name>
<keyword evidence="10" id="KW-0808">Transferase</keyword>
<dbReference type="ESTHER" id="ricco-b9rt84">
    <property type="family name" value="Epoxide_hydrolase"/>
</dbReference>